<sequence>MAAPAAYSQMAGRIAAQLLKGLEKMKYTNMTPVQQKVLEMPNLTQDCLVQARTGTGKTIAFLLPALNTLLTKKDLPHKQVGLLVLAPTRELAQQIADECDQLTSEIQPKIECHVAVGGSNKKATLAKFMRGNPTVLVATPGRLIDYLSEEETRQKLKDVKVVVLDEADRMLDQGFQPALLQILRSIPPKATAGWQGMCFSATLPTEIQKVLHLVLKPNHVKISTIEEGGEPTVSLIPQSVIQVPSIGEVYPTLHALLAKEHERGTPLKAIVFCSTARQAGLLYQLFGSPGNAAPDNIPVFQMQSRMAQSARTRTVEDFKVAKDGIMFASDVVGRGMDFPDINLVVQVGLPADKEQYVHRVGRTGRAGKSGRAVMICIPEEMRFVRANREFPIKVADAPTFNGPKSSQEIIEEAFIQVPEQSKAQAYVAYLGFTKTLKKIHGMDAPAVVAMANKYAEHMGCPEPPGIEAKTVGKMGLKGVPGLNIVKSVGGGGRPNQTKPKANQPSAGRPAGRGPPRNDDGPGRFDPDSFDRNFFGNPAPGKRGAGNQGGRGGAGGGRGRGGAGPNKKRSFGNAE</sequence>
<feature type="domain" description="Helicase ATP-binding" evidence="9">
    <location>
        <begin position="38"/>
        <end position="221"/>
    </location>
</feature>
<protein>
    <recommendedName>
        <fullName evidence="7">ATP-dependent RNA helicase</fullName>
        <ecNumber evidence="7">3.6.4.13</ecNumber>
    </recommendedName>
</protein>
<gene>
    <name evidence="11" type="ORF">DL546_006131</name>
</gene>
<keyword evidence="12" id="KW-1185">Reference proteome</keyword>
<keyword evidence="1 6" id="KW-0547">Nucleotide-binding</keyword>
<dbReference type="GO" id="GO:0003723">
    <property type="term" value="F:RNA binding"/>
    <property type="evidence" value="ECO:0007669"/>
    <property type="project" value="UniProtKB-UniRule"/>
</dbReference>
<dbReference type="SMART" id="SM00487">
    <property type="entry name" value="DEXDc"/>
    <property type="match status" value="1"/>
</dbReference>
<proteinExistence type="inferred from homology"/>
<dbReference type="InterPro" id="IPR001650">
    <property type="entry name" value="Helicase_C-like"/>
</dbReference>
<organism evidence="11 12">
    <name type="scientific">Coniochaeta pulveracea</name>
    <dbReference type="NCBI Taxonomy" id="177199"/>
    <lineage>
        <taxon>Eukaryota</taxon>
        <taxon>Fungi</taxon>
        <taxon>Dikarya</taxon>
        <taxon>Ascomycota</taxon>
        <taxon>Pezizomycotina</taxon>
        <taxon>Sordariomycetes</taxon>
        <taxon>Sordariomycetidae</taxon>
        <taxon>Coniochaetales</taxon>
        <taxon>Coniochaetaceae</taxon>
        <taxon>Coniochaeta</taxon>
    </lineage>
</organism>
<dbReference type="OrthoDB" id="193716at2759"/>
<feature type="region of interest" description="Disordered" evidence="8">
    <location>
        <begin position="485"/>
        <end position="574"/>
    </location>
</feature>
<name>A0A420YFG4_9PEZI</name>
<evidence type="ECO:0000313" key="11">
    <source>
        <dbReference type="EMBL" id="RKU46420.1"/>
    </source>
</evidence>
<evidence type="ECO:0000259" key="9">
    <source>
        <dbReference type="PROSITE" id="PS51192"/>
    </source>
</evidence>
<dbReference type="Proteomes" id="UP000275385">
    <property type="component" value="Unassembled WGS sequence"/>
</dbReference>
<comment type="similarity">
    <text evidence="6">Belongs to the DEAD box helicase family.</text>
</comment>
<dbReference type="EC" id="3.6.4.13" evidence="7"/>
<evidence type="ECO:0000256" key="2">
    <source>
        <dbReference type="ARBA" id="ARBA00022801"/>
    </source>
</evidence>
<evidence type="ECO:0000256" key="1">
    <source>
        <dbReference type="ARBA" id="ARBA00022741"/>
    </source>
</evidence>
<dbReference type="CDD" id="cd17964">
    <property type="entry name" value="DEADc_MSS116"/>
    <property type="match status" value="1"/>
</dbReference>
<feature type="domain" description="Helicase C-terminal" evidence="10">
    <location>
        <begin position="252"/>
        <end position="410"/>
    </location>
</feature>
<evidence type="ECO:0000256" key="6">
    <source>
        <dbReference type="RuleBase" id="RU000492"/>
    </source>
</evidence>
<dbReference type="InterPro" id="IPR014001">
    <property type="entry name" value="Helicase_ATP-bd"/>
</dbReference>
<dbReference type="CDD" id="cd18787">
    <property type="entry name" value="SF2_C_DEAD"/>
    <property type="match status" value="1"/>
</dbReference>
<dbReference type="STRING" id="177199.A0A420YFG4"/>
<evidence type="ECO:0000313" key="12">
    <source>
        <dbReference type="Proteomes" id="UP000275385"/>
    </source>
</evidence>
<comment type="function">
    <text evidence="7">RNA helicase.</text>
</comment>
<dbReference type="SUPFAM" id="SSF52540">
    <property type="entry name" value="P-loop containing nucleoside triphosphate hydrolases"/>
    <property type="match status" value="2"/>
</dbReference>
<keyword evidence="5 7" id="KW-0694">RNA-binding</keyword>
<evidence type="ECO:0000256" key="8">
    <source>
        <dbReference type="SAM" id="MobiDB-lite"/>
    </source>
</evidence>
<dbReference type="AlphaFoldDB" id="A0A420YFG4"/>
<dbReference type="SMART" id="SM00490">
    <property type="entry name" value="HELICc"/>
    <property type="match status" value="1"/>
</dbReference>
<dbReference type="Gene3D" id="3.40.50.300">
    <property type="entry name" value="P-loop containing nucleotide triphosphate hydrolases"/>
    <property type="match status" value="2"/>
</dbReference>
<feature type="compositionally biased region" description="Basic residues" evidence="8">
    <location>
        <begin position="565"/>
        <end position="574"/>
    </location>
</feature>
<dbReference type="PROSITE" id="PS00039">
    <property type="entry name" value="DEAD_ATP_HELICASE"/>
    <property type="match status" value="1"/>
</dbReference>
<keyword evidence="4 6" id="KW-0067">ATP-binding</keyword>
<dbReference type="EMBL" id="QVQW01000014">
    <property type="protein sequence ID" value="RKU46420.1"/>
    <property type="molecule type" value="Genomic_DNA"/>
</dbReference>
<evidence type="ECO:0000256" key="7">
    <source>
        <dbReference type="RuleBase" id="RU365068"/>
    </source>
</evidence>
<dbReference type="GO" id="GO:0003724">
    <property type="term" value="F:RNA helicase activity"/>
    <property type="evidence" value="ECO:0007669"/>
    <property type="project" value="UniProtKB-EC"/>
</dbReference>
<accession>A0A420YFG4</accession>
<dbReference type="Pfam" id="PF00271">
    <property type="entry name" value="Helicase_C"/>
    <property type="match status" value="1"/>
</dbReference>
<evidence type="ECO:0000256" key="4">
    <source>
        <dbReference type="ARBA" id="ARBA00022840"/>
    </source>
</evidence>
<dbReference type="InterPro" id="IPR011545">
    <property type="entry name" value="DEAD/DEAH_box_helicase_dom"/>
</dbReference>
<reference evidence="11 12" key="1">
    <citation type="submission" date="2018-08" db="EMBL/GenBank/DDBJ databases">
        <title>Draft genome of the lignicolous fungus Coniochaeta pulveracea.</title>
        <authorList>
            <person name="Borstlap C.J."/>
            <person name="De Witt R.N."/>
            <person name="Botha A."/>
            <person name="Volschenk H."/>
        </authorList>
    </citation>
    <scope>NUCLEOTIDE SEQUENCE [LARGE SCALE GENOMIC DNA]</scope>
    <source>
        <strain evidence="11 12">CAB683</strain>
    </source>
</reference>
<evidence type="ECO:0000259" key="10">
    <source>
        <dbReference type="PROSITE" id="PS51194"/>
    </source>
</evidence>
<dbReference type="GO" id="GO:0005524">
    <property type="term" value="F:ATP binding"/>
    <property type="evidence" value="ECO:0007669"/>
    <property type="project" value="UniProtKB-UniRule"/>
</dbReference>
<feature type="compositionally biased region" description="Gly residues" evidence="8">
    <location>
        <begin position="542"/>
        <end position="563"/>
    </location>
</feature>
<keyword evidence="2 6" id="KW-0378">Hydrolase</keyword>
<dbReference type="InterPro" id="IPR000629">
    <property type="entry name" value="RNA-helicase_DEAD-box_CS"/>
</dbReference>
<comment type="domain">
    <text evidence="7">The Q motif is unique to and characteristic of the DEAD box family of RNA helicases and controls ATP binding and hydrolysis.</text>
</comment>
<evidence type="ECO:0000256" key="5">
    <source>
        <dbReference type="ARBA" id="ARBA00022884"/>
    </source>
</evidence>
<dbReference type="GO" id="GO:0016787">
    <property type="term" value="F:hydrolase activity"/>
    <property type="evidence" value="ECO:0007669"/>
    <property type="project" value="UniProtKB-KW"/>
</dbReference>
<dbReference type="PROSITE" id="PS51194">
    <property type="entry name" value="HELICASE_CTER"/>
    <property type="match status" value="1"/>
</dbReference>
<dbReference type="PANTHER" id="PTHR24031">
    <property type="entry name" value="RNA HELICASE"/>
    <property type="match status" value="1"/>
</dbReference>
<dbReference type="InterPro" id="IPR027417">
    <property type="entry name" value="P-loop_NTPase"/>
</dbReference>
<feature type="compositionally biased region" description="Polar residues" evidence="8">
    <location>
        <begin position="494"/>
        <end position="505"/>
    </location>
</feature>
<comment type="catalytic activity">
    <reaction evidence="7">
        <text>ATP + H2O = ADP + phosphate + H(+)</text>
        <dbReference type="Rhea" id="RHEA:13065"/>
        <dbReference type="ChEBI" id="CHEBI:15377"/>
        <dbReference type="ChEBI" id="CHEBI:15378"/>
        <dbReference type="ChEBI" id="CHEBI:30616"/>
        <dbReference type="ChEBI" id="CHEBI:43474"/>
        <dbReference type="ChEBI" id="CHEBI:456216"/>
        <dbReference type="EC" id="3.6.4.13"/>
    </reaction>
</comment>
<feature type="compositionally biased region" description="Basic and acidic residues" evidence="8">
    <location>
        <begin position="515"/>
        <end position="530"/>
    </location>
</feature>
<dbReference type="PROSITE" id="PS51192">
    <property type="entry name" value="HELICASE_ATP_BIND_1"/>
    <property type="match status" value="1"/>
</dbReference>
<dbReference type="Pfam" id="PF00270">
    <property type="entry name" value="DEAD"/>
    <property type="match status" value="1"/>
</dbReference>
<comment type="caution">
    <text evidence="11">The sequence shown here is derived from an EMBL/GenBank/DDBJ whole genome shotgun (WGS) entry which is preliminary data.</text>
</comment>
<evidence type="ECO:0000256" key="3">
    <source>
        <dbReference type="ARBA" id="ARBA00022806"/>
    </source>
</evidence>
<keyword evidence="3 6" id="KW-0347">Helicase</keyword>